<proteinExistence type="inferred from homology"/>
<dbReference type="InterPro" id="IPR036291">
    <property type="entry name" value="NAD(P)-bd_dom_sf"/>
</dbReference>
<evidence type="ECO:0000256" key="1">
    <source>
        <dbReference type="ARBA" id="ARBA00007637"/>
    </source>
</evidence>
<gene>
    <name evidence="3" type="ORF">FAM09_17140</name>
</gene>
<organism evidence="3 4">
    <name type="scientific">Niastella caeni</name>
    <dbReference type="NCBI Taxonomy" id="2569763"/>
    <lineage>
        <taxon>Bacteria</taxon>
        <taxon>Pseudomonadati</taxon>
        <taxon>Bacteroidota</taxon>
        <taxon>Chitinophagia</taxon>
        <taxon>Chitinophagales</taxon>
        <taxon>Chitinophagaceae</taxon>
        <taxon>Niastella</taxon>
    </lineage>
</organism>
<reference evidence="3 4" key="1">
    <citation type="submission" date="2019-04" db="EMBL/GenBank/DDBJ databases">
        <title>Niastella caeni sp. nov., isolated from activated sludge.</title>
        <authorList>
            <person name="Sheng M."/>
        </authorList>
    </citation>
    <scope>NUCLEOTIDE SEQUENCE [LARGE SCALE GENOMIC DNA]</scope>
    <source>
        <strain evidence="3 4">HX-2-15</strain>
    </source>
</reference>
<sequence length="330" mass="37073">MKVLVTGSAGHLGEALMRTLKEMKYDVVGIDILASAFTTHTGTIADRDFVKQCMQGVKVVMHTATLHKPHVVTHSPQQFVDTNITGTLNLLQEAVAAGVDAFVFTSTTSVFGDALIPPVGAPAAWITEDVTPVPKNIYGVTKTAAENLCQLYYRNFGLPCIVLRTSRFFPEEDDNRKMRAIYSDANLKVNEFLYRRVEIEDVVSAHLVAAQRAHAIGFGTYIISATTPFLPADLWDLRIHATDVVKRLVPEYVEEYEQRGWKMFPSIDRVYVNERARKELGWQPKYDFRHIIERLKATNDLRSSLAIQIGAKGYHEEKFADGPFPVTEKQ</sequence>
<dbReference type="PANTHER" id="PTHR43000">
    <property type="entry name" value="DTDP-D-GLUCOSE 4,6-DEHYDRATASE-RELATED"/>
    <property type="match status" value="1"/>
</dbReference>
<dbReference type="AlphaFoldDB" id="A0A4S8HS85"/>
<evidence type="ECO:0000313" key="4">
    <source>
        <dbReference type="Proteomes" id="UP000306918"/>
    </source>
</evidence>
<comment type="similarity">
    <text evidence="1">Belongs to the NAD(P)-dependent epimerase/dehydratase family.</text>
</comment>
<keyword evidence="4" id="KW-1185">Reference proteome</keyword>
<dbReference type="OrthoDB" id="9801056at2"/>
<dbReference type="Pfam" id="PF01370">
    <property type="entry name" value="Epimerase"/>
    <property type="match status" value="1"/>
</dbReference>
<dbReference type="EMBL" id="STFF01000004">
    <property type="protein sequence ID" value="THU38397.1"/>
    <property type="molecule type" value="Genomic_DNA"/>
</dbReference>
<evidence type="ECO:0000313" key="3">
    <source>
        <dbReference type="EMBL" id="THU38397.1"/>
    </source>
</evidence>
<name>A0A4S8HS85_9BACT</name>
<evidence type="ECO:0000259" key="2">
    <source>
        <dbReference type="Pfam" id="PF01370"/>
    </source>
</evidence>
<feature type="domain" description="NAD-dependent epimerase/dehydratase" evidence="2">
    <location>
        <begin position="3"/>
        <end position="214"/>
    </location>
</feature>
<dbReference type="SUPFAM" id="SSF51735">
    <property type="entry name" value="NAD(P)-binding Rossmann-fold domains"/>
    <property type="match status" value="1"/>
</dbReference>
<dbReference type="RefSeq" id="WP_136578353.1">
    <property type="nucleotide sequence ID" value="NZ_STFF01000004.1"/>
</dbReference>
<dbReference type="Gene3D" id="3.40.50.720">
    <property type="entry name" value="NAD(P)-binding Rossmann-like Domain"/>
    <property type="match status" value="1"/>
</dbReference>
<accession>A0A4S8HS85</accession>
<dbReference type="InterPro" id="IPR001509">
    <property type="entry name" value="Epimerase_deHydtase"/>
</dbReference>
<comment type="caution">
    <text evidence="3">The sequence shown here is derived from an EMBL/GenBank/DDBJ whole genome shotgun (WGS) entry which is preliminary data.</text>
</comment>
<dbReference type="Proteomes" id="UP000306918">
    <property type="component" value="Unassembled WGS sequence"/>
</dbReference>
<protein>
    <submittedName>
        <fullName evidence="3">NAD(P)-dependent oxidoreductase</fullName>
    </submittedName>
</protein>